<protein>
    <recommendedName>
        <fullName evidence="1">Peptidase A2 domain-containing protein</fullName>
    </recommendedName>
</protein>
<accession>A0A1V6XQV7</accession>
<evidence type="ECO:0000313" key="2">
    <source>
        <dbReference type="EMBL" id="OQE77461.1"/>
    </source>
</evidence>
<reference evidence="3" key="1">
    <citation type="journal article" date="2017" name="Nat. Microbiol.">
        <title>Global analysis of biosynthetic gene clusters reveals vast potential of secondary metabolite production in Penicillium species.</title>
        <authorList>
            <person name="Nielsen J.C."/>
            <person name="Grijseels S."/>
            <person name="Prigent S."/>
            <person name="Ji B."/>
            <person name="Dainat J."/>
            <person name="Nielsen K.F."/>
            <person name="Frisvad J.C."/>
            <person name="Workman M."/>
            <person name="Nielsen J."/>
        </authorList>
    </citation>
    <scope>NUCLEOTIDE SEQUENCE [LARGE SCALE GENOMIC DNA]</scope>
    <source>
        <strain evidence="3">IBT 13039</strain>
    </source>
</reference>
<evidence type="ECO:0000313" key="3">
    <source>
        <dbReference type="Proteomes" id="UP000191691"/>
    </source>
</evidence>
<dbReference type="GO" id="GO:0004190">
    <property type="term" value="F:aspartic-type endopeptidase activity"/>
    <property type="evidence" value="ECO:0007669"/>
    <property type="project" value="InterPro"/>
</dbReference>
<dbReference type="Proteomes" id="UP000191691">
    <property type="component" value="Unassembled WGS sequence"/>
</dbReference>
<dbReference type="InterPro" id="IPR001995">
    <property type="entry name" value="Peptidase_A2_cat"/>
</dbReference>
<dbReference type="EMBL" id="MOOB01000061">
    <property type="protein sequence ID" value="OQE77461.1"/>
    <property type="molecule type" value="Genomic_DNA"/>
</dbReference>
<dbReference type="OMA" id="PKAKMPN"/>
<keyword evidence="3" id="KW-1185">Reference proteome</keyword>
<comment type="caution">
    <text evidence="2">The sequence shown here is derived from an EMBL/GenBank/DDBJ whole genome shotgun (WGS) entry which is preliminary data.</text>
</comment>
<gene>
    <name evidence="2" type="ORF">PENNAL_c0061G01242</name>
</gene>
<evidence type="ECO:0000259" key="1">
    <source>
        <dbReference type="PROSITE" id="PS50175"/>
    </source>
</evidence>
<dbReference type="PROSITE" id="PS50175">
    <property type="entry name" value="ASP_PROT_RETROV"/>
    <property type="match status" value="1"/>
</dbReference>
<dbReference type="GO" id="GO:0006508">
    <property type="term" value="P:proteolysis"/>
    <property type="evidence" value="ECO:0007669"/>
    <property type="project" value="InterPro"/>
</dbReference>
<dbReference type="STRING" id="60175.A0A1V6XQV7"/>
<dbReference type="AlphaFoldDB" id="A0A1V6XQV7"/>
<sequence length="332" mass="37073">MASTKRTRPHSAAAAVSEIPPKRVCFGVDIQEQPMDDQRTITLHPRDVLRQLARAMNQELNELTVTLPVKTTWRDAVHAVQATLGDVDKRLVLLPPGTGNRRALREMALRAAQESSQPSSENVLGRPIRTSVDLGTVQPRPPRSEAARERLRQMAKKTANEEFRQPYVSLKAELYEAYLPTVRAEVVLKAVDCEDTDPSHVLEDVKMIFDTGAHCTIITEELLPRSFREYLKDPVHDPYRSSSGLSLQMEASIALTNSPIAIDAIATVVPKVQMPNQLVGILFGQSSCIDRLTLRMIPRPILLAKGEDISEEFWGDIIVEEYVNVDNEIVPL</sequence>
<organism evidence="2 3">
    <name type="scientific">Penicillium nalgiovense</name>
    <dbReference type="NCBI Taxonomy" id="60175"/>
    <lineage>
        <taxon>Eukaryota</taxon>
        <taxon>Fungi</taxon>
        <taxon>Dikarya</taxon>
        <taxon>Ascomycota</taxon>
        <taxon>Pezizomycotina</taxon>
        <taxon>Eurotiomycetes</taxon>
        <taxon>Eurotiomycetidae</taxon>
        <taxon>Eurotiales</taxon>
        <taxon>Aspergillaceae</taxon>
        <taxon>Penicillium</taxon>
    </lineage>
</organism>
<name>A0A1V6XQV7_PENNA</name>
<feature type="domain" description="Peptidase A2" evidence="1">
    <location>
        <begin position="205"/>
        <end position="228"/>
    </location>
</feature>
<proteinExistence type="predicted"/>